<dbReference type="InParanoid" id="A0A1Y5SY89"/>
<dbReference type="SMART" id="SM00419">
    <property type="entry name" value="HTH_CRP"/>
    <property type="match status" value="1"/>
</dbReference>
<sequence>MDVSAATGDTLDRIDVLKALDQGERTELAKQCGWRRYGAGEQIIARSSTARDAIFVVTGSVAIVNHAPNGREIAYATVREGGYFGELAAIDGEPRSATAVALEKCLVATMSPQVFRRLLLAHPEITIQIVERLARIIRTCDDRIMDLSTLSAVQRVCREVLRLSTPDPLNAGSWMIYPVPTQAQIAARASTTRETVARVLGQLGQDELVHRKGKTLYLRNKQALELLTEQLNSGSQGDAR</sequence>
<dbReference type="CDD" id="cd00038">
    <property type="entry name" value="CAP_ED"/>
    <property type="match status" value="1"/>
</dbReference>
<dbReference type="PANTHER" id="PTHR24567:SF68">
    <property type="entry name" value="DNA-BINDING TRANSCRIPTIONAL DUAL REGULATOR CRP"/>
    <property type="match status" value="1"/>
</dbReference>
<name>A0A1Y5SY89_9PROT</name>
<evidence type="ECO:0000256" key="3">
    <source>
        <dbReference type="ARBA" id="ARBA00023163"/>
    </source>
</evidence>
<dbReference type="Gene3D" id="1.10.10.10">
    <property type="entry name" value="Winged helix-like DNA-binding domain superfamily/Winged helix DNA-binding domain"/>
    <property type="match status" value="1"/>
</dbReference>
<dbReference type="InterPro" id="IPR012318">
    <property type="entry name" value="HTH_CRP"/>
</dbReference>
<proteinExistence type="predicted"/>
<dbReference type="SUPFAM" id="SSF51206">
    <property type="entry name" value="cAMP-binding domain-like"/>
    <property type="match status" value="1"/>
</dbReference>
<dbReference type="GO" id="GO:0003700">
    <property type="term" value="F:DNA-binding transcription factor activity"/>
    <property type="evidence" value="ECO:0007669"/>
    <property type="project" value="TreeGrafter"/>
</dbReference>
<dbReference type="InterPro" id="IPR000595">
    <property type="entry name" value="cNMP-bd_dom"/>
</dbReference>
<dbReference type="InterPro" id="IPR018490">
    <property type="entry name" value="cNMP-bd_dom_sf"/>
</dbReference>
<dbReference type="SUPFAM" id="SSF46785">
    <property type="entry name" value="Winged helix' DNA-binding domain"/>
    <property type="match status" value="1"/>
</dbReference>
<evidence type="ECO:0000313" key="6">
    <source>
        <dbReference type="EMBL" id="SLN49619.1"/>
    </source>
</evidence>
<evidence type="ECO:0000313" key="7">
    <source>
        <dbReference type="Proteomes" id="UP000193200"/>
    </source>
</evidence>
<keyword evidence="3" id="KW-0804">Transcription</keyword>
<dbReference type="Gene3D" id="2.60.120.10">
    <property type="entry name" value="Jelly Rolls"/>
    <property type="match status" value="1"/>
</dbReference>
<feature type="domain" description="HTH crp-type" evidence="5">
    <location>
        <begin position="150"/>
        <end position="222"/>
    </location>
</feature>
<keyword evidence="6" id="KW-0675">Receptor</keyword>
<keyword evidence="2" id="KW-0238">DNA-binding</keyword>
<evidence type="ECO:0000259" key="4">
    <source>
        <dbReference type="PROSITE" id="PS50042"/>
    </source>
</evidence>
<keyword evidence="1" id="KW-0805">Transcription regulation</keyword>
<feature type="domain" description="Cyclic nucleotide-binding" evidence="4">
    <location>
        <begin position="16"/>
        <end position="136"/>
    </location>
</feature>
<dbReference type="PROSITE" id="PS50042">
    <property type="entry name" value="CNMP_BINDING_3"/>
    <property type="match status" value="1"/>
</dbReference>
<dbReference type="EMBL" id="FWFR01000001">
    <property type="protein sequence ID" value="SLN49619.1"/>
    <property type="molecule type" value="Genomic_DNA"/>
</dbReference>
<accession>A0A1Y5SY89</accession>
<dbReference type="AlphaFoldDB" id="A0A1Y5SY89"/>
<reference evidence="6 7" key="1">
    <citation type="submission" date="2017-03" db="EMBL/GenBank/DDBJ databases">
        <authorList>
            <person name="Afonso C.L."/>
            <person name="Miller P.J."/>
            <person name="Scott M.A."/>
            <person name="Spackman E."/>
            <person name="Goraichik I."/>
            <person name="Dimitrov K.M."/>
            <person name="Suarez D.L."/>
            <person name="Swayne D.E."/>
        </authorList>
    </citation>
    <scope>NUCLEOTIDE SEQUENCE [LARGE SCALE GENOMIC DNA]</scope>
    <source>
        <strain evidence="6 7">CECT 7691</strain>
    </source>
</reference>
<dbReference type="PROSITE" id="PS51063">
    <property type="entry name" value="HTH_CRP_2"/>
    <property type="match status" value="1"/>
</dbReference>
<evidence type="ECO:0000256" key="2">
    <source>
        <dbReference type="ARBA" id="ARBA00023125"/>
    </source>
</evidence>
<dbReference type="InterPro" id="IPR036388">
    <property type="entry name" value="WH-like_DNA-bd_sf"/>
</dbReference>
<evidence type="ECO:0000256" key="1">
    <source>
        <dbReference type="ARBA" id="ARBA00023015"/>
    </source>
</evidence>
<dbReference type="GO" id="GO:0005829">
    <property type="term" value="C:cytosol"/>
    <property type="evidence" value="ECO:0007669"/>
    <property type="project" value="TreeGrafter"/>
</dbReference>
<dbReference type="Pfam" id="PF13545">
    <property type="entry name" value="HTH_Crp_2"/>
    <property type="match status" value="1"/>
</dbReference>
<dbReference type="GO" id="GO:0003677">
    <property type="term" value="F:DNA binding"/>
    <property type="evidence" value="ECO:0007669"/>
    <property type="project" value="UniProtKB-KW"/>
</dbReference>
<organism evidence="6 7">
    <name type="scientific">Oceanibacterium hippocampi</name>
    <dbReference type="NCBI Taxonomy" id="745714"/>
    <lineage>
        <taxon>Bacteria</taxon>
        <taxon>Pseudomonadati</taxon>
        <taxon>Pseudomonadota</taxon>
        <taxon>Alphaproteobacteria</taxon>
        <taxon>Sneathiellales</taxon>
        <taxon>Sneathiellaceae</taxon>
        <taxon>Oceanibacterium</taxon>
    </lineage>
</organism>
<dbReference type="SMART" id="SM00100">
    <property type="entry name" value="cNMP"/>
    <property type="match status" value="1"/>
</dbReference>
<dbReference type="InterPro" id="IPR014710">
    <property type="entry name" value="RmlC-like_jellyroll"/>
</dbReference>
<protein>
    <submittedName>
        <fullName evidence="6">Cyclic AMP receptor-like protein</fullName>
    </submittedName>
</protein>
<dbReference type="Proteomes" id="UP000193200">
    <property type="component" value="Unassembled WGS sequence"/>
</dbReference>
<dbReference type="PANTHER" id="PTHR24567">
    <property type="entry name" value="CRP FAMILY TRANSCRIPTIONAL REGULATORY PROTEIN"/>
    <property type="match status" value="1"/>
</dbReference>
<dbReference type="Pfam" id="PF00027">
    <property type="entry name" value="cNMP_binding"/>
    <property type="match status" value="1"/>
</dbReference>
<dbReference type="InterPro" id="IPR050397">
    <property type="entry name" value="Env_Response_Regulators"/>
</dbReference>
<gene>
    <name evidence="6" type="primary">vfr</name>
    <name evidence="6" type="ORF">OCH7691_02174</name>
</gene>
<keyword evidence="7" id="KW-1185">Reference proteome</keyword>
<dbReference type="InterPro" id="IPR036390">
    <property type="entry name" value="WH_DNA-bd_sf"/>
</dbReference>
<evidence type="ECO:0000259" key="5">
    <source>
        <dbReference type="PROSITE" id="PS51063"/>
    </source>
</evidence>